<accession>A0A9D7SSF9</accession>
<dbReference type="Proteomes" id="UP000808337">
    <property type="component" value="Unassembled WGS sequence"/>
</dbReference>
<dbReference type="AlphaFoldDB" id="A0A9D7SSF9"/>
<proteinExistence type="predicted"/>
<dbReference type="InterPro" id="IPR019734">
    <property type="entry name" value="TPR_rpt"/>
</dbReference>
<protein>
    <submittedName>
        <fullName evidence="1">Tetratricopeptide repeat protein</fullName>
    </submittedName>
</protein>
<dbReference type="SUPFAM" id="SSF48452">
    <property type="entry name" value="TPR-like"/>
    <property type="match status" value="1"/>
</dbReference>
<dbReference type="InterPro" id="IPR011990">
    <property type="entry name" value="TPR-like_helical_dom_sf"/>
</dbReference>
<dbReference type="EMBL" id="JADKGY010000001">
    <property type="protein sequence ID" value="MBK9981173.1"/>
    <property type="molecule type" value="Genomic_DNA"/>
</dbReference>
<evidence type="ECO:0000313" key="1">
    <source>
        <dbReference type="EMBL" id="MBK9981173.1"/>
    </source>
</evidence>
<name>A0A9D7SSF9_9BACT</name>
<organism evidence="1 2">
    <name type="scientific">Candidatus Opimibacter skivensis</name>
    <dbReference type="NCBI Taxonomy" id="2982028"/>
    <lineage>
        <taxon>Bacteria</taxon>
        <taxon>Pseudomonadati</taxon>
        <taxon>Bacteroidota</taxon>
        <taxon>Saprospiria</taxon>
        <taxon>Saprospirales</taxon>
        <taxon>Saprospiraceae</taxon>
        <taxon>Candidatus Opimibacter</taxon>
    </lineage>
</organism>
<evidence type="ECO:0000313" key="2">
    <source>
        <dbReference type="Proteomes" id="UP000808337"/>
    </source>
</evidence>
<dbReference type="PROSITE" id="PS51257">
    <property type="entry name" value="PROKAR_LIPOPROTEIN"/>
    <property type="match status" value="1"/>
</dbReference>
<reference evidence="1 2" key="1">
    <citation type="submission" date="2020-10" db="EMBL/GenBank/DDBJ databases">
        <title>Connecting structure to function with the recovery of over 1000 high-quality activated sludge metagenome-assembled genomes encoding full-length rRNA genes using long-read sequencing.</title>
        <authorList>
            <person name="Singleton C.M."/>
            <person name="Petriglieri F."/>
            <person name="Kristensen J.M."/>
            <person name="Kirkegaard R.H."/>
            <person name="Michaelsen T.Y."/>
            <person name="Andersen M.H."/>
            <person name="Karst S.M."/>
            <person name="Dueholm M.S."/>
            <person name="Nielsen P.H."/>
            <person name="Albertsen M."/>
        </authorList>
    </citation>
    <scope>NUCLEOTIDE SEQUENCE [LARGE SCALE GENOMIC DNA]</scope>
    <source>
        <strain evidence="1">Ribe_18-Q3-R11-54_MAXAC.273</strain>
    </source>
</reference>
<sequence length="301" mass="34448">MRTSAILILFALFIACKGPKSPEEQAVIEQSKLYEASPSDSTAQKLVTALSKFIEVHGTKDSTSARYILEAARVSTKSQQWSQALGFYKMYLVQYPDRKDQPERLAEVIDIMDKLQKPELNQVLYRAYVDRFKDGPKAAEYKAKITNPEITTDSLLKQIGLHMFNDSIYRLNEDMARLYVDASEAAVMANPTMPQAAEYLHRAAETARTLRNIPKAITLYDWIIEKYPTDKRGATSLFLKAFTFDNDLKDYVSAKKYYEEFLAQYPNNEFTASAKFLLENLGKSEEELKQILEKKSKENVQ</sequence>
<gene>
    <name evidence="1" type="ORF">IPP15_01885</name>
</gene>
<comment type="caution">
    <text evidence="1">The sequence shown here is derived from an EMBL/GenBank/DDBJ whole genome shotgun (WGS) entry which is preliminary data.</text>
</comment>
<dbReference type="Gene3D" id="1.25.40.10">
    <property type="entry name" value="Tetratricopeptide repeat domain"/>
    <property type="match status" value="2"/>
</dbReference>
<dbReference type="Pfam" id="PF13174">
    <property type="entry name" value="TPR_6"/>
    <property type="match status" value="1"/>
</dbReference>